<accession>A0A7H8QC86</accession>
<evidence type="ECO:0000256" key="2">
    <source>
        <dbReference type="SAM" id="Phobius"/>
    </source>
</evidence>
<evidence type="ECO:0000313" key="4">
    <source>
        <dbReference type="EMBL" id="QKX50853.1"/>
    </source>
</evidence>
<dbReference type="InterPro" id="IPR022742">
    <property type="entry name" value="Hydrolase_4"/>
</dbReference>
<keyword evidence="5" id="KW-1185">Reference proteome</keyword>
<dbReference type="PANTHER" id="PTHR42886">
    <property type="entry name" value="RE40534P-RELATED"/>
    <property type="match status" value="1"/>
</dbReference>
<keyword evidence="2" id="KW-0472">Membrane</keyword>
<dbReference type="InterPro" id="IPR012354">
    <property type="entry name" value="Esterase_lipase"/>
</dbReference>
<dbReference type="Pfam" id="PF12146">
    <property type="entry name" value="Hydrolase_4"/>
    <property type="match status" value="1"/>
</dbReference>
<sequence>MKTGVLCIHGYTGGPYEVEPFAEFIEAHTDWVVKVPTLPGHGRELNMRGTKAVHWMMAAEIALRELKRETDRVIIVGFSMGGLIAMYLALRYKVERLVLLSAAAKYISAAQLLAEMRETMADAVKGNLKDNEFFQQYKYKLTHTPPGSTAEFLKVVKMVEPHYQQIKVPVIIVQGRKDGIVPVSAAEHIYDNIGSQEKHIIHSDSGKHLICYSDDCDDWFMQVLGFMKKGAE</sequence>
<feature type="active site" description="Nucleophile" evidence="1">
    <location>
        <position position="79"/>
    </location>
</feature>
<protein>
    <submittedName>
        <fullName evidence="4">Alpha/beta fold hydrolase</fullName>
    </submittedName>
</protein>
<keyword evidence="2" id="KW-1133">Transmembrane helix</keyword>
<evidence type="ECO:0000256" key="1">
    <source>
        <dbReference type="PIRSR" id="PIRSR017388-1"/>
    </source>
</evidence>
<dbReference type="Proteomes" id="UP000509222">
    <property type="component" value="Chromosome"/>
</dbReference>
<keyword evidence="2" id="KW-0812">Transmembrane</keyword>
<dbReference type="RefSeq" id="WP_053166001.1">
    <property type="nucleotide sequence ID" value="NZ_CP051177.1"/>
</dbReference>
<feature type="transmembrane region" description="Helical" evidence="2">
    <location>
        <begin position="73"/>
        <end position="90"/>
    </location>
</feature>
<reference evidence="5" key="2">
    <citation type="submission" date="2020-06" db="EMBL/GenBank/DDBJ databases">
        <title>Isolation of Planomicrobium glaciei.</title>
        <authorList>
            <person name="Malisova L."/>
            <person name="Safrankova R."/>
            <person name="Jakubu V."/>
            <person name="Spanelova P."/>
        </authorList>
    </citation>
    <scope>NUCLEOTIDE SEQUENCE [LARGE SCALE GENOMIC DNA]</scope>
    <source>
        <strain evidence="5">NRL-ATB46093</strain>
    </source>
</reference>
<dbReference type="PANTHER" id="PTHR42886:SF29">
    <property type="entry name" value="PUMMELIG, ISOFORM A"/>
    <property type="match status" value="1"/>
</dbReference>
<evidence type="ECO:0000313" key="5">
    <source>
        <dbReference type="Proteomes" id="UP000509222"/>
    </source>
</evidence>
<organism evidence="4 5">
    <name type="scientific">Planococcus glaciei</name>
    <dbReference type="NCBI Taxonomy" id="459472"/>
    <lineage>
        <taxon>Bacteria</taxon>
        <taxon>Bacillati</taxon>
        <taxon>Bacillota</taxon>
        <taxon>Bacilli</taxon>
        <taxon>Bacillales</taxon>
        <taxon>Caryophanaceae</taxon>
        <taxon>Planococcus</taxon>
    </lineage>
</organism>
<feature type="domain" description="Serine aminopeptidase S33" evidence="3">
    <location>
        <begin position="5"/>
        <end position="211"/>
    </location>
</feature>
<dbReference type="PIRSF" id="PIRSF017388">
    <property type="entry name" value="Esterase_lipase"/>
    <property type="match status" value="1"/>
</dbReference>
<dbReference type="EMBL" id="CP051177">
    <property type="protein sequence ID" value="QKX50853.1"/>
    <property type="molecule type" value="Genomic_DNA"/>
</dbReference>
<proteinExistence type="predicted"/>
<feature type="active site" description="Charge relay system" evidence="1">
    <location>
        <position position="208"/>
    </location>
</feature>
<dbReference type="SUPFAM" id="SSF53474">
    <property type="entry name" value="alpha/beta-Hydrolases"/>
    <property type="match status" value="1"/>
</dbReference>
<dbReference type="AlphaFoldDB" id="A0A7H8QC86"/>
<dbReference type="Gene3D" id="3.40.50.1820">
    <property type="entry name" value="alpha/beta hydrolase"/>
    <property type="match status" value="1"/>
</dbReference>
<dbReference type="GO" id="GO:0052689">
    <property type="term" value="F:carboxylic ester hydrolase activity"/>
    <property type="evidence" value="ECO:0007669"/>
    <property type="project" value="InterPro"/>
</dbReference>
<evidence type="ECO:0000259" key="3">
    <source>
        <dbReference type="Pfam" id="PF12146"/>
    </source>
</evidence>
<gene>
    <name evidence="4" type="ORF">HF394_09780</name>
</gene>
<reference evidence="4 5" key="1">
    <citation type="submission" date="2020-04" db="EMBL/GenBank/DDBJ databases">
        <authorList>
            <person name="Pajer P."/>
            <person name="Broz P."/>
        </authorList>
    </citation>
    <scope>NUCLEOTIDE SEQUENCE [LARGE SCALE GENOMIC DNA]</scope>
    <source>
        <strain evidence="5">NRL-ATB46093</strain>
    </source>
</reference>
<name>A0A7H8QC86_9BACL</name>
<dbReference type="InterPro" id="IPR029058">
    <property type="entry name" value="AB_hydrolase_fold"/>
</dbReference>
<feature type="active site" description="Charge relay system" evidence="1">
    <location>
        <position position="178"/>
    </location>
</feature>
<keyword evidence="4" id="KW-0378">Hydrolase</keyword>